<feature type="compositionally biased region" description="Basic and acidic residues" evidence="1">
    <location>
        <begin position="109"/>
        <end position="120"/>
    </location>
</feature>
<reference evidence="3 4" key="1">
    <citation type="submission" date="2020-10" db="EMBL/GenBank/DDBJ databases">
        <title>Sequencing the genomes of 1000 actinobacteria strains.</title>
        <authorList>
            <person name="Klenk H.-P."/>
        </authorList>
    </citation>
    <scope>NUCLEOTIDE SEQUENCE [LARGE SCALE GENOMIC DNA]</scope>
    <source>
        <strain evidence="3 4">DSM 46744</strain>
    </source>
</reference>
<evidence type="ECO:0000313" key="4">
    <source>
        <dbReference type="Proteomes" id="UP000627838"/>
    </source>
</evidence>
<protein>
    <recommendedName>
        <fullName evidence="5">DUF4352 domain-containing protein</fullName>
    </recommendedName>
</protein>
<feature type="region of interest" description="Disordered" evidence="1">
    <location>
        <begin position="151"/>
        <end position="175"/>
    </location>
</feature>
<evidence type="ECO:0000256" key="2">
    <source>
        <dbReference type="SAM" id="Phobius"/>
    </source>
</evidence>
<evidence type="ECO:0000256" key="1">
    <source>
        <dbReference type="SAM" id="MobiDB-lite"/>
    </source>
</evidence>
<evidence type="ECO:0000313" key="3">
    <source>
        <dbReference type="EMBL" id="MBE1533510.1"/>
    </source>
</evidence>
<gene>
    <name evidence="3" type="ORF">H4W34_003343</name>
</gene>
<name>A0ABR9JSF4_9ACTN</name>
<comment type="caution">
    <text evidence="3">The sequence shown here is derived from an EMBL/GenBank/DDBJ whole genome shotgun (WGS) entry which is preliminary data.</text>
</comment>
<feature type="compositionally biased region" description="Pro residues" evidence="1">
    <location>
        <begin position="30"/>
        <end position="50"/>
    </location>
</feature>
<keyword evidence="2" id="KW-1133">Transmembrane helix</keyword>
<keyword evidence="4" id="KW-1185">Reference proteome</keyword>
<evidence type="ECO:0008006" key="5">
    <source>
        <dbReference type="Google" id="ProtNLM"/>
    </source>
</evidence>
<feature type="transmembrane region" description="Helical" evidence="2">
    <location>
        <begin position="127"/>
        <end position="147"/>
    </location>
</feature>
<feature type="region of interest" description="Disordered" evidence="1">
    <location>
        <begin position="1"/>
        <end position="124"/>
    </location>
</feature>
<dbReference type="EMBL" id="JADBDZ010000001">
    <property type="protein sequence ID" value="MBE1533510.1"/>
    <property type="molecule type" value="Genomic_DNA"/>
</dbReference>
<dbReference type="Proteomes" id="UP000627838">
    <property type="component" value="Unassembled WGS sequence"/>
</dbReference>
<dbReference type="RefSeq" id="WP_192760052.1">
    <property type="nucleotide sequence ID" value="NZ_JADBDZ010000001.1"/>
</dbReference>
<sequence>MNMDPTVPRRPDGTAPPSPFHDVRQAPSGSPIPPEAPTSPIVHGPPPGWTPEPSGVGPRGEGAGTYRAGGAPREPDAPVSTTGPMGTRETSGVQVRLGTQDGRARRERARAERARAERPRSGKGRRAGFVAAGVVALAGLVMGGVVLSSSTREGDAGSAALGGAERPNGSASAALPLAGTPVEVGTADGSRYRIAAVTAGVHDEAMSSAPSGRSYPYIEYILTNPKDEKVLLDFPGDVFVTARLVAADARGRCMPQAGVPEDMCTPPTKSRVVKSLAGGDLLPGAGGDKWMPPGSSYMVRATVSVPVDRRIGRTDMGLYIWKQLYVSDQLAKPAPFPR</sequence>
<accession>A0ABR9JSF4</accession>
<proteinExistence type="predicted"/>
<feature type="compositionally biased region" description="Polar residues" evidence="1">
    <location>
        <begin position="79"/>
        <end position="93"/>
    </location>
</feature>
<keyword evidence="2" id="KW-0472">Membrane</keyword>
<organism evidence="3 4">
    <name type="scientific">Actinomadura algeriensis</name>
    <dbReference type="NCBI Taxonomy" id="1679523"/>
    <lineage>
        <taxon>Bacteria</taxon>
        <taxon>Bacillati</taxon>
        <taxon>Actinomycetota</taxon>
        <taxon>Actinomycetes</taxon>
        <taxon>Streptosporangiales</taxon>
        <taxon>Thermomonosporaceae</taxon>
        <taxon>Actinomadura</taxon>
    </lineage>
</organism>
<keyword evidence="2" id="KW-0812">Transmembrane</keyword>